<evidence type="ECO:0000313" key="2">
    <source>
        <dbReference type="WBParaSite" id="ES5_v2.g13589.t1"/>
    </source>
</evidence>
<reference evidence="2" key="1">
    <citation type="submission" date="2022-11" db="UniProtKB">
        <authorList>
            <consortium name="WormBaseParasite"/>
        </authorList>
    </citation>
    <scope>IDENTIFICATION</scope>
</reference>
<organism evidence="1 2">
    <name type="scientific">Panagrolaimus sp. ES5</name>
    <dbReference type="NCBI Taxonomy" id="591445"/>
    <lineage>
        <taxon>Eukaryota</taxon>
        <taxon>Metazoa</taxon>
        <taxon>Ecdysozoa</taxon>
        <taxon>Nematoda</taxon>
        <taxon>Chromadorea</taxon>
        <taxon>Rhabditida</taxon>
        <taxon>Tylenchina</taxon>
        <taxon>Panagrolaimomorpha</taxon>
        <taxon>Panagrolaimoidea</taxon>
        <taxon>Panagrolaimidae</taxon>
        <taxon>Panagrolaimus</taxon>
    </lineage>
</organism>
<dbReference type="WBParaSite" id="ES5_v2.g13589.t1">
    <property type="protein sequence ID" value="ES5_v2.g13589.t1"/>
    <property type="gene ID" value="ES5_v2.g13589"/>
</dbReference>
<proteinExistence type="predicted"/>
<dbReference type="Proteomes" id="UP000887579">
    <property type="component" value="Unplaced"/>
</dbReference>
<name>A0AC34F8J6_9BILA</name>
<accession>A0AC34F8J6</accession>
<protein>
    <submittedName>
        <fullName evidence="2">Palmitoyltransferase</fullName>
    </submittedName>
</protein>
<evidence type="ECO:0000313" key="1">
    <source>
        <dbReference type="Proteomes" id="UP000887579"/>
    </source>
</evidence>
<sequence length="383" mass="44085">MNERWKNVCYQIANYSGILYTSAIVFGLTYLCLIHICPTVYGEGQCSNQFMYAAIILFEIIANLFCFHYYNKRNQTAYWTVKSSSLLFEDAEKLAQLGKVLSQDEVQAHHAPETQKLLMDCRSSDGLKNAPPPFARLNYHAEKLAQLGKVLSHDEVQAHHATETQKLLMDCRSSDGLKNAPPPFARLNYRDPILGYEFEERHPVEMDPPDTRTTKYCSACNMITPRRCHHCPLCKMCILRKDHHCFLTGGCVGLANQRYFIVFLFWAVFGALYGALLTFYYLNEFVTPWFPFGWFTYIGPVALVRYAFGYESLFNMVIAVMFSMSFSSGFGALAFFGFQMFYTLEGYTMHDYHVGRLKDHLESDGENYSERLALVFGRRCLCF</sequence>